<evidence type="ECO:0000313" key="2">
    <source>
        <dbReference type="Proteomes" id="UP000008631"/>
    </source>
</evidence>
<organism evidence="1 2">
    <name type="scientific">Isosphaera pallida (strain ATCC 43644 / DSM 9630 / IS1B)</name>
    <dbReference type="NCBI Taxonomy" id="575540"/>
    <lineage>
        <taxon>Bacteria</taxon>
        <taxon>Pseudomonadati</taxon>
        <taxon>Planctomycetota</taxon>
        <taxon>Planctomycetia</taxon>
        <taxon>Isosphaerales</taxon>
        <taxon>Isosphaeraceae</taxon>
        <taxon>Isosphaera</taxon>
    </lineage>
</organism>
<dbReference type="InterPro" id="IPR004155">
    <property type="entry name" value="PBS_lyase_HEAT"/>
</dbReference>
<accession>E8R1C0</accession>
<reference key="1">
    <citation type="submission" date="2010-11" db="EMBL/GenBank/DDBJ databases">
        <title>The complete sequence of chromosome of Isophaera pallida ATCC 43644.</title>
        <authorList>
            <consortium name="US DOE Joint Genome Institute (JGI-PGF)"/>
            <person name="Lucas S."/>
            <person name="Copeland A."/>
            <person name="Lapidus A."/>
            <person name="Bruce D."/>
            <person name="Goodwin L."/>
            <person name="Pitluck S."/>
            <person name="Kyrpides N."/>
            <person name="Mavromatis K."/>
            <person name="Pagani I."/>
            <person name="Ivanova N."/>
            <person name="Saunders E."/>
            <person name="Brettin T."/>
            <person name="Detter J.C."/>
            <person name="Han C."/>
            <person name="Tapia R."/>
            <person name="Land M."/>
            <person name="Hauser L."/>
            <person name="Markowitz V."/>
            <person name="Cheng J.-F."/>
            <person name="Hugenholtz P."/>
            <person name="Woyke T."/>
            <person name="Wu D."/>
            <person name="Eisen J.A."/>
        </authorList>
    </citation>
    <scope>NUCLEOTIDE SEQUENCE</scope>
    <source>
        <strain>ATCC 43644</strain>
    </source>
</reference>
<dbReference type="Proteomes" id="UP000008631">
    <property type="component" value="Chromosome"/>
</dbReference>
<proteinExistence type="predicted"/>
<dbReference type="SUPFAM" id="SSF48371">
    <property type="entry name" value="ARM repeat"/>
    <property type="match status" value="1"/>
</dbReference>
<protein>
    <submittedName>
        <fullName evidence="1">Prenyltransferase/squalene oxidase</fullName>
    </submittedName>
</protein>
<dbReference type="InterPro" id="IPR016024">
    <property type="entry name" value="ARM-type_fold"/>
</dbReference>
<dbReference type="InterPro" id="IPR008930">
    <property type="entry name" value="Terpenoid_cyclase/PrenylTrfase"/>
</dbReference>
<dbReference type="eggNOG" id="COG1413">
    <property type="taxonomic scope" value="Bacteria"/>
</dbReference>
<dbReference type="Gene3D" id="1.50.10.20">
    <property type="match status" value="1"/>
</dbReference>
<dbReference type="eggNOG" id="COG2373">
    <property type="taxonomic scope" value="Bacteria"/>
</dbReference>
<gene>
    <name evidence="1" type="ordered locus">Isop_0735</name>
</gene>
<dbReference type="HOGENOM" id="CLU_485534_0_0_0"/>
<keyword evidence="2" id="KW-1185">Reference proteome</keyword>
<sequence length="561" mass="60539">MSAHLGLMIGVDPPYRAAVAKQPGRSTVLVSPTRLGTLSLPLVIAGILPLGGSLSAQEIDLPPKAVPLVQRGVATLRSSTSIISAPLGESALAALAIYKSGAPADDPAIQAVLRRLDNDHFRNGVYYPEGGFHGIYASGVYAILLSNVAPKERLPQIQTIVNFLLAIQKANGSWDYPERTTGDMSVTQYVILGLWEAQTAGAKVPPAAFDRCASWIVSVQYPSGAWNYKPGESQWPPTVSMTAAGVGSLLICRDMLQPLRKPEQGDPTLISPHLIPLDTTARRERYTVRTPASAIEEAIRKGSQWIGANFIPNQNDKSPYYAMYGIERVAALLDSELIGGKPWYDTGFEFIQSRGGAGSWNSEYGVTCNTAWAVMFLSKATVISAAKARRALGAGTLIGGRGLPRNLDGMTISQGRIAARAMSGAVEGMIAVLEDPTALNAEEAVAGLVRQYQTGGPEILRPFKDRLRRLLRDDPDPGIRNVAAWALSRTEDLDVVPALIQALNDEDNEVILQARDGLRLLSRKLEGFGPPDISTPEERADAAAKWTQWYRQVRPSRVSGR</sequence>
<dbReference type="Gene3D" id="1.25.10.10">
    <property type="entry name" value="Leucine-rich Repeat Variant"/>
    <property type="match status" value="1"/>
</dbReference>
<dbReference type="EMBL" id="CP002353">
    <property type="protein sequence ID" value="ADV61326.1"/>
    <property type="molecule type" value="Genomic_DNA"/>
</dbReference>
<dbReference type="CDD" id="cd00688">
    <property type="entry name" value="ISOPREN_C2_like"/>
    <property type="match status" value="1"/>
</dbReference>
<evidence type="ECO:0000313" key="1">
    <source>
        <dbReference type="EMBL" id="ADV61326.1"/>
    </source>
</evidence>
<dbReference type="SUPFAM" id="SSF48239">
    <property type="entry name" value="Terpenoid cyclases/Protein prenyltransferases"/>
    <property type="match status" value="2"/>
</dbReference>
<dbReference type="AlphaFoldDB" id="E8R1C0"/>
<dbReference type="OrthoDB" id="248095at2"/>
<dbReference type="Pfam" id="PF13646">
    <property type="entry name" value="HEAT_2"/>
    <property type="match status" value="1"/>
</dbReference>
<dbReference type="KEGG" id="ipa:Isop_0735"/>
<dbReference type="STRING" id="575540.Isop_0735"/>
<dbReference type="RefSeq" id="WP_013563615.1">
    <property type="nucleotide sequence ID" value="NC_014962.1"/>
</dbReference>
<dbReference type="SMART" id="SM00567">
    <property type="entry name" value="EZ_HEAT"/>
    <property type="match status" value="1"/>
</dbReference>
<reference evidence="1 2" key="2">
    <citation type="journal article" date="2011" name="Stand. Genomic Sci.">
        <title>Complete genome sequence of Isosphaera pallida type strain (IS1B).</title>
        <authorList>
            <consortium name="US DOE Joint Genome Institute (JGI-PGF)"/>
            <person name="Goker M."/>
            <person name="Cleland D."/>
            <person name="Saunders E."/>
            <person name="Lapidus A."/>
            <person name="Nolan M."/>
            <person name="Lucas S."/>
            <person name="Hammon N."/>
            <person name="Deshpande S."/>
            <person name="Cheng J.F."/>
            <person name="Tapia R."/>
            <person name="Han C."/>
            <person name="Goodwin L."/>
            <person name="Pitluck S."/>
            <person name="Liolios K."/>
            <person name="Pagani I."/>
            <person name="Ivanova N."/>
            <person name="Mavromatis K."/>
            <person name="Pati A."/>
            <person name="Chen A."/>
            <person name="Palaniappan K."/>
            <person name="Land M."/>
            <person name="Hauser L."/>
            <person name="Chang Y.J."/>
            <person name="Jeffries C.D."/>
            <person name="Detter J.C."/>
            <person name="Beck B."/>
            <person name="Woyke T."/>
            <person name="Bristow J."/>
            <person name="Eisen J.A."/>
            <person name="Markowitz V."/>
            <person name="Hugenholtz P."/>
            <person name="Kyrpides N.C."/>
            <person name="Klenk H.P."/>
        </authorList>
    </citation>
    <scope>NUCLEOTIDE SEQUENCE [LARGE SCALE GENOMIC DNA]</scope>
    <source>
        <strain evidence="2">ATCC 43644 / DSM 9630 / IS1B</strain>
    </source>
</reference>
<dbReference type="InterPro" id="IPR011989">
    <property type="entry name" value="ARM-like"/>
</dbReference>
<dbReference type="InParanoid" id="E8R1C0"/>
<name>E8R1C0_ISOPI</name>